<evidence type="ECO:0000256" key="6">
    <source>
        <dbReference type="RuleBase" id="RU000461"/>
    </source>
</evidence>
<dbReference type="PRINTS" id="PR00385">
    <property type="entry name" value="P450"/>
</dbReference>
<keyword evidence="5 6" id="KW-0349">Heme</keyword>
<dbReference type="AlphaFoldDB" id="A0A2P4XQ99"/>
<reference evidence="7 8" key="1">
    <citation type="journal article" date="2017" name="Genome Biol. Evol.">
        <title>Phytophthora megakarya and P. palmivora, closely related causal agents of cacao black pod rot, underwent increases in genome sizes and gene numbers by different mechanisms.</title>
        <authorList>
            <person name="Ali S.S."/>
            <person name="Shao J."/>
            <person name="Lary D.J."/>
            <person name="Kronmiller B."/>
            <person name="Shen D."/>
            <person name="Strem M.D."/>
            <person name="Amoako-Attah I."/>
            <person name="Akrofi A.Y."/>
            <person name="Begoude B.A."/>
            <person name="Ten Hoopen G.M."/>
            <person name="Coulibaly K."/>
            <person name="Kebe B.I."/>
            <person name="Melnick R.L."/>
            <person name="Guiltinan M.J."/>
            <person name="Tyler B.M."/>
            <person name="Meinhardt L.W."/>
            <person name="Bailey B.A."/>
        </authorList>
    </citation>
    <scope>NUCLEOTIDE SEQUENCE [LARGE SCALE GENOMIC DNA]</scope>
    <source>
        <strain evidence="8">sbr112.9</strain>
    </source>
</reference>
<dbReference type="Pfam" id="PF00067">
    <property type="entry name" value="p450"/>
    <property type="match status" value="1"/>
</dbReference>
<dbReference type="OrthoDB" id="1470350at2759"/>
<dbReference type="InterPro" id="IPR002401">
    <property type="entry name" value="Cyt_P450_E_grp-I"/>
</dbReference>
<evidence type="ECO:0000313" key="7">
    <source>
        <dbReference type="EMBL" id="POM67733.1"/>
    </source>
</evidence>
<feature type="binding site" description="axial binding residue" evidence="5">
    <location>
        <position position="321"/>
    </location>
    <ligand>
        <name>heme</name>
        <dbReference type="ChEBI" id="CHEBI:30413"/>
    </ligand>
    <ligandPart>
        <name>Fe</name>
        <dbReference type="ChEBI" id="CHEBI:18248"/>
    </ligandPart>
</feature>
<dbReference type="GO" id="GO:0004497">
    <property type="term" value="F:monooxygenase activity"/>
    <property type="evidence" value="ECO:0007669"/>
    <property type="project" value="UniProtKB-KW"/>
</dbReference>
<proteinExistence type="inferred from homology"/>
<dbReference type="InterPro" id="IPR017972">
    <property type="entry name" value="Cyt_P450_CS"/>
</dbReference>
<dbReference type="Gene3D" id="1.10.630.10">
    <property type="entry name" value="Cytochrome P450"/>
    <property type="match status" value="1"/>
</dbReference>
<accession>A0A2P4XQ99</accession>
<evidence type="ECO:0000256" key="2">
    <source>
        <dbReference type="ARBA" id="ARBA00022723"/>
    </source>
</evidence>
<evidence type="ECO:0000256" key="5">
    <source>
        <dbReference type="PIRSR" id="PIRSR602401-1"/>
    </source>
</evidence>
<evidence type="ECO:0000256" key="1">
    <source>
        <dbReference type="ARBA" id="ARBA00010617"/>
    </source>
</evidence>
<dbReference type="Proteomes" id="UP000237271">
    <property type="component" value="Unassembled WGS sequence"/>
</dbReference>
<evidence type="ECO:0000313" key="8">
    <source>
        <dbReference type="Proteomes" id="UP000237271"/>
    </source>
</evidence>
<comment type="similarity">
    <text evidence="1 6">Belongs to the cytochrome P450 family.</text>
</comment>
<comment type="caution">
    <text evidence="7">The sequence shown here is derived from an EMBL/GenBank/DDBJ whole genome shotgun (WGS) entry which is preliminary data.</text>
</comment>
<dbReference type="InterPro" id="IPR036396">
    <property type="entry name" value="Cyt_P450_sf"/>
</dbReference>
<gene>
    <name evidence="7" type="ORF">PHPALM_16209</name>
</gene>
<keyword evidence="3 6" id="KW-0560">Oxidoreductase</keyword>
<evidence type="ECO:0008006" key="9">
    <source>
        <dbReference type="Google" id="ProtNLM"/>
    </source>
</evidence>
<dbReference type="PRINTS" id="PR00463">
    <property type="entry name" value="EP450I"/>
</dbReference>
<comment type="cofactor">
    <cofactor evidence="5">
        <name>heme</name>
        <dbReference type="ChEBI" id="CHEBI:30413"/>
    </cofactor>
</comment>
<dbReference type="GO" id="GO:0020037">
    <property type="term" value="F:heme binding"/>
    <property type="evidence" value="ECO:0007669"/>
    <property type="project" value="InterPro"/>
</dbReference>
<dbReference type="PANTHER" id="PTHR24296">
    <property type="entry name" value="CYTOCHROME P450"/>
    <property type="match status" value="1"/>
</dbReference>
<keyword evidence="6" id="KW-0503">Monooxygenase</keyword>
<dbReference type="InterPro" id="IPR001128">
    <property type="entry name" value="Cyt_P450"/>
</dbReference>
<sequence length="374" mass="42618">MASLFSTRALREYMTPIIHEKVLQLQQVLKEKSDTKQTFDMQKLLLQFTLDTFAEIGFGCNLELLASKEEHPFEIAFDDGNRISCARFTKPTWLWKFQRFFNLGSERRLRESISEMNDFIVNLIKDAMKQMESLKSTDTKDHPAFKNIMTILLHNKKSITPTEVRDIVLTGLEAGRNTTAATLSWLFHWLSLNPRVEKKLREEIIAKLPGFRESDSYVPSYEALQNLPYMEATVLEVFRLSPSVPVIPYHCAHDTVLQDNTFIPAGTDVFLNLYAAGRLSSVWGSDVASFIPERFLDGQTGKLLKDPPALCSSFSSGPRVCVGKNLAWLEIKMTVAAVVSHFTLSQEPEQEVRPMLDLTLTMRNPLMMRVEAMD</sequence>
<organism evidence="7 8">
    <name type="scientific">Phytophthora palmivora</name>
    <dbReference type="NCBI Taxonomy" id="4796"/>
    <lineage>
        <taxon>Eukaryota</taxon>
        <taxon>Sar</taxon>
        <taxon>Stramenopiles</taxon>
        <taxon>Oomycota</taxon>
        <taxon>Peronosporomycetes</taxon>
        <taxon>Peronosporales</taxon>
        <taxon>Peronosporaceae</taxon>
        <taxon>Phytophthora</taxon>
    </lineage>
</organism>
<protein>
    <recommendedName>
        <fullName evidence="9">Cytochrome P450</fullName>
    </recommendedName>
</protein>
<dbReference type="GO" id="GO:0005506">
    <property type="term" value="F:iron ion binding"/>
    <property type="evidence" value="ECO:0007669"/>
    <property type="project" value="InterPro"/>
</dbReference>
<dbReference type="EMBL" id="NCKW01008726">
    <property type="protein sequence ID" value="POM67733.1"/>
    <property type="molecule type" value="Genomic_DNA"/>
</dbReference>
<evidence type="ECO:0000256" key="3">
    <source>
        <dbReference type="ARBA" id="ARBA00023002"/>
    </source>
</evidence>
<keyword evidence="4 5" id="KW-0408">Iron</keyword>
<evidence type="ECO:0000256" key="4">
    <source>
        <dbReference type="ARBA" id="ARBA00023004"/>
    </source>
</evidence>
<keyword evidence="2 5" id="KW-0479">Metal-binding</keyword>
<dbReference type="SUPFAM" id="SSF48264">
    <property type="entry name" value="Cytochrome P450"/>
    <property type="match status" value="1"/>
</dbReference>
<keyword evidence="8" id="KW-1185">Reference proteome</keyword>
<dbReference type="PROSITE" id="PS00086">
    <property type="entry name" value="CYTOCHROME_P450"/>
    <property type="match status" value="1"/>
</dbReference>
<dbReference type="GO" id="GO:0006629">
    <property type="term" value="P:lipid metabolic process"/>
    <property type="evidence" value="ECO:0007669"/>
    <property type="project" value="UniProtKB-ARBA"/>
</dbReference>
<name>A0A2P4XQ99_9STRA</name>
<dbReference type="GO" id="GO:0016705">
    <property type="term" value="F:oxidoreductase activity, acting on paired donors, with incorporation or reduction of molecular oxygen"/>
    <property type="evidence" value="ECO:0007669"/>
    <property type="project" value="InterPro"/>
</dbReference>